<dbReference type="RefSeq" id="WP_173568671.1">
    <property type="nucleotide sequence ID" value="NZ_WOSY01000001.1"/>
</dbReference>
<dbReference type="Proteomes" id="UP000631653">
    <property type="component" value="Unassembled WGS sequence"/>
</dbReference>
<evidence type="ECO:0000313" key="2">
    <source>
        <dbReference type="Proteomes" id="UP000631653"/>
    </source>
</evidence>
<proteinExistence type="predicted"/>
<protein>
    <submittedName>
        <fullName evidence="1">Uncharacterized protein</fullName>
    </submittedName>
</protein>
<evidence type="ECO:0000313" key="1">
    <source>
        <dbReference type="EMBL" id="NHN87400.1"/>
    </source>
</evidence>
<reference evidence="1 2" key="1">
    <citation type="journal article" date="2020" name="Int. J. Syst. Evol. Microbiol.">
        <title>Novel acetic acid bacteria from cider fermentations: Acetobacter conturbans sp. nov. and Acetobacter fallax sp. nov.</title>
        <authorList>
            <person name="Sombolestani A.S."/>
            <person name="Cleenwerck I."/>
            <person name="Cnockaert M."/>
            <person name="Borremans W."/>
            <person name="Wieme A.D."/>
            <person name="De Vuyst L."/>
            <person name="Vandamme P."/>
        </authorList>
    </citation>
    <scope>NUCLEOTIDE SEQUENCE [LARGE SCALE GENOMIC DNA]</scope>
    <source>
        <strain evidence="1 2">LMG 1627</strain>
    </source>
</reference>
<dbReference type="EMBL" id="WOSY01000001">
    <property type="protein sequence ID" value="NHN87400.1"/>
    <property type="molecule type" value="Genomic_DNA"/>
</dbReference>
<organism evidence="1 2">
    <name type="scientific">Acetobacter conturbans</name>
    <dbReference type="NCBI Taxonomy" id="1737472"/>
    <lineage>
        <taxon>Bacteria</taxon>
        <taxon>Pseudomonadati</taxon>
        <taxon>Pseudomonadota</taxon>
        <taxon>Alphaproteobacteria</taxon>
        <taxon>Acetobacterales</taxon>
        <taxon>Acetobacteraceae</taxon>
        <taxon>Acetobacter</taxon>
    </lineage>
</organism>
<comment type="caution">
    <text evidence="1">The sequence shown here is derived from an EMBL/GenBank/DDBJ whole genome shotgun (WGS) entry which is preliminary data.</text>
</comment>
<accession>A0ABX0JY70</accession>
<name>A0ABX0JY70_9PROT</name>
<sequence length="53" mass="6171">MSEYTLQEVKDSGGTIVRWEIYFQDELMRSFTDQAKAEEVLAELRSKEKSPSL</sequence>
<gene>
    <name evidence="1" type="ORF">GOB81_01955</name>
</gene>
<keyword evidence="2" id="KW-1185">Reference proteome</keyword>